<dbReference type="Pfam" id="PF23210">
    <property type="entry name" value="HEAT_Maestro_2"/>
    <property type="match status" value="1"/>
</dbReference>
<evidence type="ECO:0000313" key="3">
    <source>
        <dbReference type="EMBL" id="KYO33805.1"/>
    </source>
</evidence>
<comment type="caution">
    <text evidence="3">The sequence shown here is derived from an EMBL/GenBank/DDBJ whole genome shotgun (WGS) entry which is preliminary data.</text>
</comment>
<dbReference type="AlphaFoldDB" id="A0A151NBF3"/>
<evidence type="ECO:0000313" key="4">
    <source>
        <dbReference type="Proteomes" id="UP000050525"/>
    </source>
</evidence>
<gene>
    <name evidence="3" type="ORF">Y1Q_0009472</name>
</gene>
<keyword evidence="4" id="KW-1185">Reference proteome</keyword>
<proteinExistence type="predicted"/>
<feature type="region of interest" description="Disordered" evidence="1">
    <location>
        <begin position="73"/>
        <end position="101"/>
    </location>
</feature>
<dbReference type="Proteomes" id="UP000050525">
    <property type="component" value="Unassembled WGS sequence"/>
</dbReference>
<dbReference type="InterPro" id="IPR055408">
    <property type="entry name" value="HEAT_MROH2B-like"/>
</dbReference>
<reference evidence="3 4" key="1">
    <citation type="journal article" date="2012" name="Genome Biol.">
        <title>Sequencing three crocodilian genomes to illuminate the evolution of archosaurs and amniotes.</title>
        <authorList>
            <person name="St John J.A."/>
            <person name="Braun E.L."/>
            <person name="Isberg S.R."/>
            <person name="Miles L.G."/>
            <person name="Chong A.Y."/>
            <person name="Gongora J."/>
            <person name="Dalzell P."/>
            <person name="Moran C."/>
            <person name="Bed'hom B."/>
            <person name="Abzhanov A."/>
            <person name="Burgess S.C."/>
            <person name="Cooksey A.M."/>
            <person name="Castoe T.A."/>
            <person name="Crawford N.G."/>
            <person name="Densmore L.D."/>
            <person name="Drew J.C."/>
            <person name="Edwards S.V."/>
            <person name="Faircloth B.C."/>
            <person name="Fujita M.K."/>
            <person name="Greenwold M.J."/>
            <person name="Hoffmann F.G."/>
            <person name="Howard J.M."/>
            <person name="Iguchi T."/>
            <person name="Janes D.E."/>
            <person name="Khan S.Y."/>
            <person name="Kohno S."/>
            <person name="de Koning A.J."/>
            <person name="Lance S.L."/>
            <person name="McCarthy F.M."/>
            <person name="McCormack J.E."/>
            <person name="Merchant M.E."/>
            <person name="Peterson D.G."/>
            <person name="Pollock D.D."/>
            <person name="Pourmand N."/>
            <person name="Raney B.J."/>
            <person name="Roessler K.A."/>
            <person name="Sanford J.R."/>
            <person name="Sawyer R.H."/>
            <person name="Schmidt C.J."/>
            <person name="Triplett E.W."/>
            <person name="Tuberville T.D."/>
            <person name="Venegas-Anaya M."/>
            <person name="Howard J.T."/>
            <person name="Jarvis E.D."/>
            <person name="Guillette L.J.Jr."/>
            <person name="Glenn T.C."/>
            <person name="Green R.E."/>
            <person name="Ray D.A."/>
        </authorList>
    </citation>
    <scope>NUCLEOTIDE SEQUENCE [LARGE SCALE GENOMIC DNA]</scope>
    <source>
        <strain evidence="3">KSC_2009_1</strain>
    </source>
</reference>
<feature type="domain" description="MROH2B-like HEAT-repeats" evidence="2">
    <location>
        <begin position="8"/>
        <end position="74"/>
    </location>
</feature>
<sequence length="101" mass="10821">MSSTNLCSADAEEEHSIRATSVELLENVDVSVSDMSQVLWPRLLEYIVPAQYSCTLSPLCRCLGDLAEQQQWEGEAVPGSPPSKGGLQSGSLCLQPAPRAS</sequence>
<organism evidence="3 4">
    <name type="scientific">Alligator mississippiensis</name>
    <name type="common">American alligator</name>
    <dbReference type="NCBI Taxonomy" id="8496"/>
    <lineage>
        <taxon>Eukaryota</taxon>
        <taxon>Metazoa</taxon>
        <taxon>Chordata</taxon>
        <taxon>Craniata</taxon>
        <taxon>Vertebrata</taxon>
        <taxon>Euteleostomi</taxon>
        <taxon>Archelosauria</taxon>
        <taxon>Archosauria</taxon>
        <taxon>Crocodylia</taxon>
        <taxon>Alligatoridae</taxon>
        <taxon>Alligatorinae</taxon>
        <taxon>Alligator</taxon>
    </lineage>
</organism>
<evidence type="ECO:0000259" key="2">
    <source>
        <dbReference type="Pfam" id="PF23210"/>
    </source>
</evidence>
<name>A0A151NBF3_ALLMI</name>
<evidence type="ECO:0000256" key="1">
    <source>
        <dbReference type="SAM" id="MobiDB-lite"/>
    </source>
</evidence>
<accession>A0A151NBF3</accession>
<protein>
    <recommendedName>
        <fullName evidence="2">MROH2B-like HEAT-repeats domain-containing protein</fullName>
    </recommendedName>
</protein>
<dbReference type="EMBL" id="AKHW03003666">
    <property type="protein sequence ID" value="KYO33805.1"/>
    <property type="molecule type" value="Genomic_DNA"/>
</dbReference>